<organism evidence="3 4">
    <name type="scientific">Formivibrio citricus</name>
    <dbReference type="NCBI Taxonomy" id="83765"/>
    <lineage>
        <taxon>Bacteria</taxon>
        <taxon>Pseudomonadati</taxon>
        <taxon>Pseudomonadota</taxon>
        <taxon>Betaproteobacteria</taxon>
        <taxon>Neisseriales</taxon>
        <taxon>Chitinibacteraceae</taxon>
        <taxon>Formivibrio</taxon>
    </lineage>
</organism>
<evidence type="ECO:0000313" key="3">
    <source>
        <dbReference type="EMBL" id="SFO05769.1"/>
    </source>
</evidence>
<protein>
    <submittedName>
        <fullName evidence="3">Sensor domain CHASE2-containing protein</fullName>
    </submittedName>
</protein>
<feature type="transmembrane region" description="Helical" evidence="1">
    <location>
        <begin position="423"/>
        <end position="445"/>
    </location>
</feature>
<dbReference type="OrthoDB" id="8431092at2"/>
<feature type="transmembrane region" description="Helical" evidence="1">
    <location>
        <begin position="44"/>
        <end position="64"/>
    </location>
</feature>
<reference evidence="4" key="1">
    <citation type="submission" date="2016-10" db="EMBL/GenBank/DDBJ databases">
        <authorList>
            <person name="Varghese N."/>
            <person name="Submissions S."/>
        </authorList>
    </citation>
    <scope>NUCLEOTIDE SEQUENCE [LARGE SCALE GENOMIC DNA]</scope>
    <source>
        <strain evidence="4">DSM 6150</strain>
    </source>
</reference>
<evidence type="ECO:0000313" key="4">
    <source>
        <dbReference type="Proteomes" id="UP000242869"/>
    </source>
</evidence>
<dbReference type="STRING" id="83765.SAMN05660284_02820"/>
<dbReference type="RefSeq" id="WP_091198367.1">
    <property type="nucleotide sequence ID" value="NZ_FOVE01000034.1"/>
</dbReference>
<gene>
    <name evidence="3" type="ORF">SAMN05660284_02820</name>
</gene>
<dbReference type="EMBL" id="FOVE01000034">
    <property type="protein sequence ID" value="SFO05769.1"/>
    <property type="molecule type" value="Genomic_DNA"/>
</dbReference>
<name>A0A1I5E2M5_9NEIS</name>
<dbReference type="Pfam" id="PF05226">
    <property type="entry name" value="CHASE2"/>
    <property type="match status" value="1"/>
</dbReference>
<dbReference type="AlphaFoldDB" id="A0A1I5E2M5"/>
<dbReference type="SMART" id="SM01080">
    <property type="entry name" value="CHASE2"/>
    <property type="match status" value="1"/>
</dbReference>
<feature type="domain" description="CHASE2" evidence="2">
    <location>
        <begin position="72"/>
        <end position="416"/>
    </location>
</feature>
<evidence type="ECO:0000259" key="2">
    <source>
        <dbReference type="SMART" id="SM01080"/>
    </source>
</evidence>
<keyword evidence="1" id="KW-1133">Transmembrane helix</keyword>
<dbReference type="Proteomes" id="UP000242869">
    <property type="component" value="Unassembled WGS sequence"/>
</dbReference>
<keyword evidence="1" id="KW-0812">Transmembrane</keyword>
<dbReference type="InterPro" id="IPR007890">
    <property type="entry name" value="CHASE2"/>
</dbReference>
<keyword evidence="1" id="KW-0472">Membrane</keyword>
<proteinExistence type="predicted"/>
<keyword evidence="4" id="KW-1185">Reference proteome</keyword>
<sequence>MHKLKAKIASLEKYASAHNLLDKAEALFLRHGGPVARLWLKLSGTARAVVINLLIGLGIGLWLFTQTNSDLIRKAEYNGIDWVLNQYRGSAPAHPERAVPFTFIHVDEETYREWGEPIFTPRDKLAALIRYARENGAASIVVDIALDRPTPDDVPLQEELSSFNQPGNRTHLFQIRTFMAPLEGETGLTRLRTSFLDKTFGLDHPYIHPASSLYNLAEDGVVRHWRVWEPVCHVGKDGAAQPVALPSVQLATLAISHDQYAQLKQTLANQLTPGCDQAVELPDQIFRVDSRLAVHLGGDRIKKTILYSIPWQLKPGESRPQIEWNGTPTPLLTKIPARRIIQQPDLKEDLNGQIVIIGTSHAEARDTHMTPFGEMPGAMIIINAIHSILQHGEIQPPGLLGKLLLQSALIVVMSLIFARWRSLAGAVITYVLIVAAMLPLSLWLFKAGMWLDFALPLLAVQLHQVAKSFHERIDRARQMAQIESNNSSNQEKTA</sequence>
<evidence type="ECO:0000256" key="1">
    <source>
        <dbReference type="SAM" id="Phobius"/>
    </source>
</evidence>
<accession>A0A1I5E2M5</accession>